<organism evidence="8 9">
    <name type="scientific">Chitinimonas prasina</name>
    <dbReference type="NCBI Taxonomy" id="1434937"/>
    <lineage>
        <taxon>Bacteria</taxon>
        <taxon>Pseudomonadati</taxon>
        <taxon>Pseudomonadota</taxon>
        <taxon>Betaproteobacteria</taxon>
        <taxon>Neisseriales</taxon>
        <taxon>Chitinibacteraceae</taxon>
        <taxon>Chitinimonas</taxon>
    </lineage>
</organism>
<evidence type="ECO:0000313" key="9">
    <source>
        <dbReference type="Proteomes" id="UP001156706"/>
    </source>
</evidence>
<dbReference type="InterPro" id="IPR046357">
    <property type="entry name" value="PPIase_dom_sf"/>
</dbReference>
<feature type="signal peptide" evidence="6">
    <location>
        <begin position="1"/>
        <end position="21"/>
    </location>
</feature>
<keyword evidence="9" id="KW-1185">Reference proteome</keyword>
<keyword evidence="4 5" id="KW-0697">Rotamase</keyword>
<dbReference type="InterPro" id="IPR050245">
    <property type="entry name" value="PrsA_foldase"/>
</dbReference>
<dbReference type="InterPro" id="IPR027304">
    <property type="entry name" value="Trigger_fact/SurA_dom_sf"/>
</dbReference>
<reference evidence="9" key="1">
    <citation type="journal article" date="2019" name="Int. J. Syst. Evol. Microbiol.">
        <title>The Global Catalogue of Microorganisms (GCM) 10K type strain sequencing project: providing services to taxonomists for standard genome sequencing and annotation.</title>
        <authorList>
            <consortium name="The Broad Institute Genomics Platform"/>
            <consortium name="The Broad Institute Genome Sequencing Center for Infectious Disease"/>
            <person name="Wu L."/>
            <person name="Ma J."/>
        </authorList>
    </citation>
    <scope>NUCLEOTIDE SEQUENCE [LARGE SCALE GENOMIC DNA]</scope>
    <source>
        <strain evidence="9">NBRC 110044</strain>
    </source>
</reference>
<dbReference type="EMBL" id="BSOG01000004">
    <property type="protein sequence ID" value="GLR14529.1"/>
    <property type="molecule type" value="Genomic_DNA"/>
</dbReference>
<evidence type="ECO:0000256" key="6">
    <source>
        <dbReference type="SAM" id="SignalP"/>
    </source>
</evidence>
<dbReference type="Gene3D" id="1.10.8.1040">
    <property type="match status" value="1"/>
</dbReference>
<dbReference type="Gene3D" id="3.10.50.40">
    <property type="match status" value="1"/>
</dbReference>
<dbReference type="Proteomes" id="UP001156706">
    <property type="component" value="Unassembled WGS sequence"/>
</dbReference>
<protein>
    <recommendedName>
        <fullName evidence="3">peptidylprolyl isomerase</fullName>
        <ecNumber evidence="3">5.2.1.8</ecNumber>
    </recommendedName>
</protein>
<evidence type="ECO:0000313" key="8">
    <source>
        <dbReference type="EMBL" id="GLR14529.1"/>
    </source>
</evidence>
<evidence type="ECO:0000259" key="7">
    <source>
        <dbReference type="PROSITE" id="PS50198"/>
    </source>
</evidence>
<evidence type="ECO:0000256" key="1">
    <source>
        <dbReference type="ARBA" id="ARBA00000971"/>
    </source>
</evidence>
<evidence type="ECO:0000256" key="2">
    <source>
        <dbReference type="ARBA" id="ARBA00007656"/>
    </source>
</evidence>
<dbReference type="InterPro" id="IPR000297">
    <property type="entry name" value="PPIase_PpiC"/>
</dbReference>
<evidence type="ECO:0000256" key="3">
    <source>
        <dbReference type="ARBA" id="ARBA00013194"/>
    </source>
</evidence>
<dbReference type="PANTHER" id="PTHR47245">
    <property type="entry name" value="PEPTIDYLPROLYL ISOMERASE"/>
    <property type="match status" value="1"/>
</dbReference>
<sequence length="261" mass="28711">MQTKIFAPALIAALLAGATIAADKPVAVVNGVAIPQSQMDYILKEVATRGMKDSPELRAKIREDLITKEVIAQEANKQGLAKNPDVLFEIGMASQNVLLKAYVQNYQKNNVISEATLKAKYDEEKAKMASQKEYNVRHILVKTEKEANDVIAALKKGKKFEDLAKEKSQDPGSKDKGGLYERVQPGAMVKEFDEAMQKLAKGQITQTPVKTQFGYHVMKLDDVRAAQGPSFDEVKGAIQQQLQGQALDKLIADLRAKAKVE</sequence>
<dbReference type="EC" id="5.2.1.8" evidence="3"/>
<keyword evidence="5 8" id="KW-0413">Isomerase</keyword>
<name>A0ABQ5YIS1_9NEIS</name>
<gene>
    <name evidence="8" type="ORF">GCM10007907_33190</name>
</gene>
<evidence type="ECO:0000256" key="5">
    <source>
        <dbReference type="PROSITE-ProRule" id="PRU00278"/>
    </source>
</evidence>
<dbReference type="RefSeq" id="WP_284197597.1">
    <property type="nucleotide sequence ID" value="NZ_BSOG01000004.1"/>
</dbReference>
<dbReference type="GO" id="GO:0016853">
    <property type="term" value="F:isomerase activity"/>
    <property type="evidence" value="ECO:0007669"/>
    <property type="project" value="UniProtKB-KW"/>
</dbReference>
<dbReference type="PROSITE" id="PS50198">
    <property type="entry name" value="PPIC_PPIASE_2"/>
    <property type="match status" value="1"/>
</dbReference>
<comment type="similarity">
    <text evidence="2">Belongs to the PpiC/parvulin rotamase family.</text>
</comment>
<feature type="chain" id="PRO_5045395351" description="peptidylprolyl isomerase" evidence="6">
    <location>
        <begin position="22"/>
        <end position="261"/>
    </location>
</feature>
<comment type="caution">
    <text evidence="8">The sequence shown here is derived from an EMBL/GenBank/DDBJ whole genome shotgun (WGS) entry which is preliminary data.</text>
</comment>
<accession>A0ABQ5YIS1</accession>
<dbReference type="SUPFAM" id="SSF54534">
    <property type="entry name" value="FKBP-like"/>
    <property type="match status" value="1"/>
</dbReference>
<keyword evidence="6" id="KW-0732">Signal</keyword>
<dbReference type="PANTHER" id="PTHR47245:SF2">
    <property type="entry name" value="PEPTIDYL-PROLYL CIS-TRANS ISOMERASE HP_0175-RELATED"/>
    <property type="match status" value="1"/>
</dbReference>
<evidence type="ECO:0000256" key="4">
    <source>
        <dbReference type="ARBA" id="ARBA00023110"/>
    </source>
</evidence>
<feature type="domain" description="PpiC" evidence="7">
    <location>
        <begin position="131"/>
        <end position="222"/>
    </location>
</feature>
<dbReference type="SUPFAM" id="SSF109998">
    <property type="entry name" value="Triger factor/SurA peptide-binding domain-like"/>
    <property type="match status" value="1"/>
</dbReference>
<proteinExistence type="inferred from homology"/>
<comment type="catalytic activity">
    <reaction evidence="1">
        <text>[protein]-peptidylproline (omega=180) = [protein]-peptidylproline (omega=0)</text>
        <dbReference type="Rhea" id="RHEA:16237"/>
        <dbReference type="Rhea" id="RHEA-COMP:10747"/>
        <dbReference type="Rhea" id="RHEA-COMP:10748"/>
        <dbReference type="ChEBI" id="CHEBI:83833"/>
        <dbReference type="ChEBI" id="CHEBI:83834"/>
        <dbReference type="EC" id="5.2.1.8"/>
    </reaction>
</comment>
<dbReference type="Pfam" id="PF00639">
    <property type="entry name" value="Rotamase"/>
    <property type="match status" value="1"/>
</dbReference>